<evidence type="ECO:0000256" key="2">
    <source>
        <dbReference type="SAM" id="MobiDB-lite"/>
    </source>
</evidence>
<dbReference type="Gene3D" id="3.30.50.10">
    <property type="entry name" value="Erythroid Transcription Factor GATA-1, subunit A"/>
    <property type="match status" value="1"/>
</dbReference>
<dbReference type="OrthoDB" id="515401at2759"/>
<comment type="caution">
    <text evidence="4">The sequence shown here is derived from an EMBL/GenBank/DDBJ whole genome shotgun (WGS) entry which is preliminary data.</text>
</comment>
<gene>
    <name evidence="4" type="ORF">C1645_834592</name>
</gene>
<keyword evidence="5" id="KW-1185">Reference proteome</keyword>
<protein>
    <recommendedName>
        <fullName evidence="3">GATA-type domain-containing protein</fullName>
    </recommendedName>
</protein>
<keyword evidence="1" id="KW-0862">Zinc</keyword>
<feature type="region of interest" description="Disordered" evidence="2">
    <location>
        <begin position="1"/>
        <end position="23"/>
    </location>
</feature>
<proteinExistence type="predicted"/>
<name>A0A397S9B7_9GLOM</name>
<evidence type="ECO:0000313" key="5">
    <source>
        <dbReference type="Proteomes" id="UP000265703"/>
    </source>
</evidence>
<feature type="domain" description="GATA-type" evidence="3">
    <location>
        <begin position="207"/>
        <end position="236"/>
    </location>
</feature>
<dbReference type="GO" id="GO:0008270">
    <property type="term" value="F:zinc ion binding"/>
    <property type="evidence" value="ECO:0007669"/>
    <property type="project" value="UniProtKB-KW"/>
</dbReference>
<keyword evidence="1" id="KW-0479">Metal-binding</keyword>
<accession>A0A397S9B7</accession>
<dbReference type="STRING" id="658196.A0A397S9B7"/>
<dbReference type="InterPro" id="IPR013088">
    <property type="entry name" value="Znf_NHR/GATA"/>
</dbReference>
<dbReference type="GO" id="GO:0006355">
    <property type="term" value="P:regulation of DNA-templated transcription"/>
    <property type="evidence" value="ECO:0007669"/>
    <property type="project" value="InterPro"/>
</dbReference>
<dbReference type="PROSITE" id="PS50114">
    <property type="entry name" value="GATA_ZN_FINGER_2"/>
    <property type="match status" value="1"/>
</dbReference>
<dbReference type="AlphaFoldDB" id="A0A397S9B7"/>
<organism evidence="4 5">
    <name type="scientific">Glomus cerebriforme</name>
    <dbReference type="NCBI Taxonomy" id="658196"/>
    <lineage>
        <taxon>Eukaryota</taxon>
        <taxon>Fungi</taxon>
        <taxon>Fungi incertae sedis</taxon>
        <taxon>Mucoromycota</taxon>
        <taxon>Glomeromycotina</taxon>
        <taxon>Glomeromycetes</taxon>
        <taxon>Glomerales</taxon>
        <taxon>Glomeraceae</taxon>
        <taxon>Glomus</taxon>
    </lineage>
</organism>
<reference evidence="4 5" key="1">
    <citation type="submission" date="2018-06" db="EMBL/GenBank/DDBJ databases">
        <title>Comparative genomics reveals the genomic features of Rhizophagus irregularis, R. cerebriforme, R. diaphanum and Gigaspora rosea, and their symbiotic lifestyle signature.</title>
        <authorList>
            <person name="Morin E."/>
            <person name="San Clemente H."/>
            <person name="Chen E.C.H."/>
            <person name="De La Providencia I."/>
            <person name="Hainaut M."/>
            <person name="Kuo A."/>
            <person name="Kohler A."/>
            <person name="Murat C."/>
            <person name="Tang N."/>
            <person name="Roy S."/>
            <person name="Loubradou J."/>
            <person name="Henrissat B."/>
            <person name="Grigoriev I.V."/>
            <person name="Corradi N."/>
            <person name="Roux C."/>
            <person name="Martin F.M."/>
        </authorList>
    </citation>
    <scope>NUCLEOTIDE SEQUENCE [LARGE SCALE GENOMIC DNA]</scope>
    <source>
        <strain evidence="4 5">DAOM 227022</strain>
    </source>
</reference>
<dbReference type="InterPro" id="IPR000679">
    <property type="entry name" value="Znf_GATA"/>
</dbReference>
<dbReference type="GO" id="GO:0043565">
    <property type="term" value="F:sequence-specific DNA binding"/>
    <property type="evidence" value="ECO:0007669"/>
    <property type="project" value="InterPro"/>
</dbReference>
<dbReference type="SUPFAM" id="SSF57716">
    <property type="entry name" value="Glucocorticoid receptor-like (DNA-binding domain)"/>
    <property type="match status" value="1"/>
</dbReference>
<dbReference type="Proteomes" id="UP000265703">
    <property type="component" value="Unassembled WGS sequence"/>
</dbReference>
<evidence type="ECO:0000259" key="3">
    <source>
        <dbReference type="PROSITE" id="PS50114"/>
    </source>
</evidence>
<dbReference type="EMBL" id="QKYT01000616">
    <property type="protein sequence ID" value="RIA82933.1"/>
    <property type="molecule type" value="Genomic_DNA"/>
</dbReference>
<keyword evidence="1" id="KW-0863">Zinc-finger</keyword>
<feature type="compositionally biased region" description="Low complexity" evidence="2">
    <location>
        <begin position="1"/>
        <end position="15"/>
    </location>
</feature>
<evidence type="ECO:0000313" key="4">
    <source>
        <dbReference type="EMBL" id="RIA82933.1"/>
    </source>
</evidence>
<evidence type="ECO:0000256" key="1">
    <source>
        <dbReference type="PROSITE-ProRule" id="PRU00094"/>
    </source>
</evidence>
<sequence length="247" mass="28047">MPLNFTDFNNNPPTTGVDYSTKDISNDETDATINVAENLLLYKTDNASNNNATKKNINGVKSVHESNYPANLQQSRVEGTSYPEISGINSNRQIPNGQWMMTATISFLPTLPTPTLLSIQSEGFKSGDKIIVYKTTFNLPAYLTACLVLNDEICLSSTQLKKSPDLLEWNYIYETEAKLVNNIDPGTRCYLMIFDNIFRICGFYYVDNLQVKCTNCNTMETPVWRYLENRKKVCNAFLENIKLIDPW</sequence>